<dbReference type="InterPro" id="IPR017441">
    <property type="entry name" value="Protein_kinase_ATP_BS"/>
</dbReference>
<dbReference type="Pfam" id="PF13432">
    <property type="entry name" value="TPR_16"/>
    <property type="match status" value="1"/>
</dbReference>
<evidence type="ECO:0000256" key="1">
    <source>
        <dbReference type="ARBA" id="ARBA00022679"/>
    </source>
</evidence>
<keyword evidence="4 6" id="KW-0067">ATP-binding</keyword>
<dbReference type="SUPFAM" id="SSF48452">
    <property type="entry name" value="TPR-like"/>
    <property type="match status" value="2"/>
</dbReference>
<dbReference type="SMART" id="SM00028">
    <property type="entry name" value="TPR"/>
    <property type="match status" value="3"/>
</dbReference>
<dbReference type="Pfam" id="PF13181">
    <property type="entry name" value="TPR_8"/>
    <property type="match status" value="1"/>
</dbReference>
<dbReference type="InterPro" id="IPR000719">
    <property type="entry name" value="Prot_kinase_dom"/>
</dbReference>
<feature type="transmembrane region" description="Helical" evidence="8">
    <location>
        <begin position="386"/>
        <end position="408"/>
    </location>
</feature>
<evidence type="ECO:0000256" key="6">
    <source>
        <dbReference type="PROSITE-ProRule" id="PRU10141"/>
    </source>
</evidence>
<protein>
    <submittedName>
        <fullName evidence="10">Serine/threonine-protein kinase PknB</fullName>
        <ecNumber evidence="10">2.7.11.1</ecNumber>
    </submittedName>
</protein>
<dbReference type="EC" id="2.7.11.1" evidence="10"/>
<keyword evidence="8" id="KW-0812">Transmembrane</keyword>
<dbReference type="RefSeq" id="WP_144973607.1">
    <property type="nucleotide sequence ID" value="NZ_CP036289.1"/>
</dbReference>
<dbReference type="Gene3D" id="1.25.40.10">
    <property type="entry name" value="Tetratricopeptide repeat domain"/>
    <property type="match status" value="1"/>
</dbReference>
<evidence type="ECO:0000256" key="2">
    <source>
        <dbReference type="ARBA" id="ARBA00022741"/>
    </source>
</evidence>
<dbReference type="InterPro" id="IPR011990">
    <property type="entry name" value="TPR-like_helical_dom_sf"/>
</dbReference>
<evidence type="ECO:0000256" key="4">
    <source>
        <dbReference type="ARBA" id="ARBA00022840"/>
    </source>
</evidence>
<dbReference type="AlphaFoldDB" id="A0A518C9L1"/>
<dbReference type="InterPro" id="IPR008271">
    <property type="entry name" value="Ser/Thr_kinase_AS"/>
</dbReference>
<dbReference type="GO" id="GO:0004674">
    <property type="term" value="F:protein serine/threonine kinase activity"/>
    <property type="evidence" value="ECO:0007669"/>
    <property type="project" value="UniProtKB-EC"/>
</dbReference>
<dbReference type="InterPro" id="IPR019734">
    <property type="entry name" value="TPR_rpt"/>
</dbReference>
<keyword evidence="8" id="KW-0472">Membrane</keyword>
<evidence type="ECO:0000313" key="10">
    <source>
        <dbReference type="EMBL" id="QDU75900.1"/>
    </source>
</evidence>
<feature type="repeat" description="TPR" evidence="5">
    <location>
        <begin position="641"/>
        <end position="674"/>
    </location>
</feature>
<dbReference type="SUPFAM" id="SSF56112">
    <property type="entry name" value="Protein kinase-like (PK-like)"/>
    <property type="match status" value="1"/>
</dbReference>
<keyword evidence="5" id="KW-0802">TPR repeat</keyword>
<feature type="repeat" description="TPR" evidence="5">
    <location>
        <begin position="675"/>
        <end position="708"/>
    </location>
</feature>
<dbReference type="PROSITE" id="PS00108">
    <property type="entry name" value="PROTEIN_KINASE_ST"/>
    <property type="match status" value="1"/>
</dbReference>
<feature type="region of interest" description="Disordered" evidence="7">
    <location>
        <begin position="1"/>
        <end position="20"/>
    </location>
</feature>
<evidence type="ECO:0000256" key="3">
    <source>
        <dbReference type="ARBA" id="ARBA00022777"/>
    </source>
</evidence>
<dbReference type="EMBL" id="CP036289">
    <property type="protein sequence ID" value="QDU75900.1"/>
    <property type="molecule type" value="Genomic_DNA"/>
</dbReference>
<organism evidence="10 11">
    <name type="scientific">Bremerella volcania</name>
    <dbReference type="NCBI Taxonomy" id="2527984"/>
    <lineage>
        <taxon>Bacteria</taxon>
        <taxon>Pseudomonadati</taxon>
        <taxon>Planctomycetota</taxon>
        <taxon>Planctomycetia</taxon>
        <taxon>Pirellulales</taxon>
        <taxon>Pirellulaceae</taxon>
        <taxon>Bremerella</taxon>
    </lineage>
</organism>
<proteinExistence type="predicted"/>
<feature type="binding site" evidence="6">
    <location>
        <position position="128"/>
    </location>
    <ligand>
        <name>ATP</name>
        <dbReference type="ChEBI" id="CHEBI:30616"/>
    </ligand>
</feature>
<dbReference type="Gene3D" id="1.10.510.10">
    <property type="entry name" value="Transferase(Phosphotransferase) domain 1"/>
    <property type="match status" value="1"/>
</dbReference>
<accession>A0A518C9L1</accession>
<dbReference type="Proteomes" id="UP000318626">
    <property type="component" value="Chromosome"/>
</dbReference>
<keyword evidence="8" id="KW-1133">Transmembrane helix</keyword>
<keyword evidence="2 6" id="KW-0547">Nucleotide-binding</keyword>
<dbReference type="SMART" id="SM00220">
    <property type="entry name" value="S_TKc"/>
    <property type="match status" value="1"/>
</dbReference>
<keyword evidence="11" id="KW-1185">Reference proteome</keyword>
<dbReference type="InterPro" id="IPR011009">
    <property type="entry name" value="Kinase-like_dom_sf"/>
</dbReference>
<dbReference type="KEGG" id="bvo:Pan97_29420"/>
<evidence type="ECO:0000313" key="11">
    <source>
        <dbReference type="Proteomes" id="UP000318626"/>
    </source>
</evidence>
<reference evidence="11" key="1">
    <citation type="submission" date="2019-02" db="EMBL/GenBank/DDBJ databases">
        <title>Deep-cultivation of Planctomycetes and their phenomic and genomic characterization uncovers novel biology.</title>
        <authorList>
            <person name="Wiegand S."/>
            <person name="Jogler M."/>
            <person name="Boedeker C."/>
            <person name="Pinto D."/>
            <person name="Vollmers J."/>
            <person name="Rivas-Marin E."/>
            <person name="Kohn T."/>
            <person name="Peeters S.H."/>
            <person name="Heuer A."/>
            <person name="Rast P."/>
            <person name="Oberbeckmann S."/>
            <person name="Bunk B."/>
            <person name="Jeske O."/>
            <person name="Meyerdierks A."/>
            <person name="Storesund J.E."/>
            <person name="Kallscheuer N."/>
            <person name="Luecker S."/>
            <person name="Lage O.M."/>
            <person name="Pohl T."/>
            <person name="Merkel B.J."/>
            <person name="Hornburger P."/>
            <person name="Mueller R.-W."/>
            <person name="Bruemmer F."/>
            <person name="Labrenz M."/>
            <person name="Spormann A.M."/>
            <person name="Op den Camp H."/>
            <person name="Overmann J."/>
            <person name="Amann R."/>
            <person name="Jetten M.S.M."/>
            <person name="Mascher T."/>
            <person name="Medema M.H."/>
            <person name="Devos D.P."/>
            <person name="Kaster A.-K."/>
            <person name="Ovreas L."/>
            <person name="Rohde M."/>
            <person name="Galperin M.Y."/>
            <person name="Jogler C."/>
        </authorList>
    </citation>
    <scope>NUCLEOTIDE SEQUENCE [LARGE SCALE GENOMIC DNA]</scope>
    <source>
        <strain evidence="11">Pan97</strain>
    </source>
</reference>
<dbReference type="CDD" id="cd14014">
    <property type="entry name" value="STKc_PknB_like"/>
    <property type="match status" value="1"/>
</dbReference>
<dbReference type="PANTHER" id="PTHR43289">
    <property type="entry name" value="MITOGEN-ACTIVATED PROTEIN KINASE KINASE KINASE 20-RELATED"/>
    <property type="match status" value="1"/>
</dbReference>
<keyword evidence="1 10" id="KW-0808">Transferase</keyword>
<dbReference type="Gene3D" id="3.30.200.20">
    <property type="entry name" value="Phosphorylase Kinase, domain 1"/>
    <property type="match status" value="1"/>
</dbReference>
<gene>
    <name evidence="10" type="primary">pknB_5</name>
    <name evidence="10" type="ORF">Pan97_29420</name>
</gene>
<evidence type="ECO:0000259" key="9">
    <source>
        <dbReference type="PROSITE" id="PS50011"/>
    </source>
</evidence>
<evidence type="ECO:0000256" key="7">
    <source>
        <dbReference type="SAM" id="MobiDB-lite"/>
    </source>
</evidence>
<dbReference type="GO" id="GO:0005524">
    <property type="term" value="F:ATP binding"/>
    <property type="evidence" value="ECO:0007669"/>
    <property type="project" value="UniProtKB-UniRule"/>
</dbReference>
<sequence>MGESTPRNDGPADKPSPRDEAQIRALLEEILETNKLPREVSGGDIVLERILEERLHRLRGVHAEMEAMFPTPVAGTSPTRRLLRDSFQSNDRLPEIPGYEVLDVIGTGGMGVVYRARHLKLNRLVAIKMVLLGAYASREDLECLLREAQNVAALRHPNIVQVYDVAEHDGFPYYSMELLEKGDLAQMLQGKPRPAKDAADLVRVLADAIHAAHLAGIVHRDLKPGNILLNEDQTTKIGDFSLSRRVELDSTRSTKVPRAGTPSYMAPEQAAGERNAIQPTVDIYSLGAVLYELLTGRPPFKAETSAETLQQVIHDDPVSPSQLNSRVPCDLQTICLKCLQKDPTRRYLSAADLADDLNRFLSGEPIHARPISFAERTFKWCRRRPAISVAMVVSVIALTGAITGGFWIQQLEHARHTEEIVRREGARKYITSSLPLLSQLVRSRQWSDAKGVLRTARTRLEDAQSSDLEIRLTAAAEEFEIAEELERIRQSFPEPNDAGYNYLPARDAYAKVFHRFGIGSDVEVKTAALRISESSLREELLMALDYAAFTENFNADDSELRRLLSMGRTAAPSHWQDRFRDPATWKDLPSLQRLVNDASTAQPPPLSHQMVMVGFLLSSLNHNHTAIEILREAHLRDPSDFWVNLELGHVLSHQNKNAEAIQYFRAAVALKPTHFVAWTWLGRAQLSNANSEAAIVSLRRAISLRPEYPTSWQILISALAASERWDEALAAQRDALAANSPIMKHEGTAAVLRLCRGRSAAAKQQWPLAVESYADAIAGGYAINTEVWFEYAAVRILADDATGHREVCTAMLDRCEKDNLRRFLVARACTLVRGTDQELARAAEEGMPELDLHAETFWSLTQRGALLCRQKKHREAIAVLEQSLRANSRPEDCIITWVWLSRANLSLEEEDAARMWLGQVNNLLDQSTTKPDGIHLHNWLEALTLRRELVATLADSAPVIKIN</sequence>
<keyword evidence="3 10" id="KW-0418">Kinase</keyword>
<evidence type="ECO:0000256" key="5">
    <source>
        <dbReference type="PROSITE-ProRule" id="PRU00339"/>
    </source>
</evidence>
<dbReference type="PROSITE" id="PS50011">
    <property type="entry name" value="PROTEIN_KINASE_DOM"/>
    <property type="match status" value="1"/>
</dbReference>
<dbReference type="PROSITE" id="PS00107">
    <property type="entry name" value="PROTEIN_KINASE_ATP"/>
    <property type="match status" value="1"/>
</dbReference>
<feature type="compositionally biased region" description="Basic and acidic residues" evidence="7">
    <location>
        <begin position="10"/>
        <end position="20"/>
    </location>
</feature>
<feature type="domain" description="Protein kinase" evidence="9">
    <location>
        <begin position="99"/>
        <end position="361"/>
    </location>
</feature>
<evidence type="ECO:0000256" key="8">
    <source>
        <dbReference type="SAM" id="Phobius"/>
    </source>
</evidence>
<dbReference type="OrthoDB" id="258731at2"/>
<dbReference type="PROSITE" id="PS50005">
    <property type="entry name" value="TPR"/>
    <property type="match status" value="2"/>
</dbReference>
<dbReference type="PANTHER" id="PTHR43289:SF6">
    <property type="entry name" value="SERINE_THREONINE-PROTEIN KINASE NEKL-3"/>
    <property type="match status" value="1"/>
</dbReference>
<dbReference type="Pfam" id="PF00069">
    <property type="entry name" value="Pkinase"/>
    <property type="match status" value="1"/>
</dbReference>
<name>A0A518C9L1_9BACT</name>